<feature type="compositionally biased region" description="Polar residues" evidence="1">
    <location>
        <begin position="1"/>
        <end position="10"/>
    </location>
</feature>
<reference evidence="3" key="1">
    <citation type="journal article" date="2019" name="Int. J. Syst. Evol. Microbiol.">
        <title>The Global Catalogue of Microorganisms (GCM) 10K type strain sequencing project: providing services to taxonomists for standard genome sequencing and annotation.</title>
        <authorList>
            <consortium name="The Broad Institute Genomics Platform"/>
            <consortium name="The Broad Institute Genome Sequencing Center for Infectious Disease"/>
            <person name="Wu L."/>
            <person name="Ma J."/>
        </authorList>
    </citation>
    <scope>NUCLEOTIDE SEQUENCE [LARGE SCALE GENOMIC DNA]</scope>
    <source>
        <strain evidence="3">JCM 16014</strain>
    </source>
</reference>
<feature type="compositionally biased region" description="Pro residues" evidence="1">
    <location>
        <begin position="335"/>
        <end position="345"/>
    </location>
</feature>
<feature type="compositionally biased region" description="Low complexity" evidence="1">
    <location>
        <begin position="196"/>
        <end position="211"/>
    </location>
</feature>
<evidence type="ECO:0000313" key="3">
    <source>
        <dbReference type="Proteomes" id="UP001500751"/>
    </source>
</evidence>
<feature type="compositionally biased region" description="Polar residues" evidence="1">
    <location>
        <begin position="158"/>
        <end position="167"/>
    </location>
</feature>
<feature type="compositionally biased region" description="Low complexity" evidence="1">
    <location>
        <begin position="243"/>
        <end position="318"/>
    </location>
</feature>
<protein>
    <submittedName>
        <fullName evidence="2">Uncharacterized protein</fullName>
    </submittedName>
</protein>
<feature type="region of interest" description="Disordered" evidence="1">
    <location>
        <begin position="1"/>
        <end position="55"/>
    </location>
</feature>
<gene>
    <name evidence="2" type="ORF">GCM10009839_54130</name>
</gene>
<accession>A0ABP5GFU1</accession>
<evidence type="ECO:0000313" key="2">
    <source>
        <dbReference type="EMBL" id="GAA2043912.1"/>
    </source>
</evidence>
<comment type="caution">
    <text evidence="2">The sequence shown here is derived from an EMBL/GenBank/DDBJ whole genome shotgun (WGS) entry which is preliminary data.</text>
</comment>
<dbReference type="Proteomes" id="UP001500751">
    <property type="component" value="Unassembled WGS sequence"/>
</dbReference>
<organism evidence="2 3">
    <name type="scientific">Catenulispora yoronensis</name>
    <dbReference type="NCBI Taxonomy" id="450799"/>
    <lineage>
        <taxon>Bacteria</taxon>
        <taxon>Bacillati</taxon>
        <taxon>Actinomycetota</taxon>
        <taxon>Actinomycetes</taxon>
        <taxon>Catenulisporales</taxon>
        <taxon>Catenulisporaceae</taxon>
        <taxon>Catenulispora</taxon>
    </lineage>
</organism>
<feature type="compositionally biased region" description="Basic residues" evidence="1">
    <location>
        <begin position="353"/>
        <end position="368"/>
    </location>
</feature>
<feature type="compositionally biased region" description="Polar residues" evidence="1">
    <location>
        <begin position="213"/>
        <end position="239"/>
    </location>
</feature>
<evidence type="ECO:0000256" key="1">
    <source>
        <dbReference type="SAM" id="MobiDB-lite"/>
    </source>
</evidence>
<dbReference type="EMBL" id="BAAAQN010000036">
    <property type="protein sequence ID" value="GAA2043912.1"/>
    <property type="molecule type" value="Genomic_DNA"/>
</dbReference>
<name>A0ABP5GFU1_9ACTN</name>
<sequence length="438" mass="47551">MSSRSRTQLNARLGIPPKRQLRGTSQPPVSPRRTRTRRGIIRIDQRHRTPRRRKRTLALANVTEHRMPLSGMKAGQGEQRMTDRRGNESGLHTTTNAGPRITAIEAKERRTQNSRCLQHRIPSLRSTTSSTIKELLSRHRITPPSRIPQQPPDKQSRLGFNNVQITTPPRRHHGPERTILAIHAGPRSGSRGSRPDTAAAETKTASAADDSANTRIGTGSTDTSTANYAGATSTRNNSKADTRTATNAAASAAASAKAATRSRPTASTDAAIGASTGTDSVASTTTATAKTTTSRSTIATANHAATAARSTPATTKAATHNRPAASAITTTKNHPTPPSTPPPNLRTPQFLHPRQHPRRPNHQPHPRPHLVLGHQPRDLLPHPRQRRQQRVVRLRAARRTGAPPSSCCRAACASRHQQLFQLMQSYAQDSRDAGAFSW</sequence>
<proteinExistence type="predicted"/>
<feature type="region of interest" description="Disordered" evidence="1">
    <location>
        <begin position="72"/>
        <end position="96"/>
    </location>
</feature>
<feature type="region of interest" description="Disordered" evidence="1">
    <location>
        <begin position="138"/>
        <end position="387"/>
    </location>
</feature>
<keyword evidence="3" id="KW-1185">Reference proteome</keyword>